<dbReference type="STRING" id="1095778.SAMN04489842_2269"/>
<gene>
    <name evidence="6" type="ORF">SAMN04489842_2269</name>
</gene>
<evidence type="ECO:0000313" key="6">
    <source>
        <dbReference type="EMBL" id="SDR08398.1"/>
    </source>
</evidence>
<reference evidence="7" key="1">
    <citation type="submission" date="2016-10" db="EMBL/GenBank/DDBJ databases">
        <authorList>
            <person name="Varghese N."/>
            <person name="Submissions S."/>
        </authorList>
    </citation>
    <scope>NUCLEOTIDE SEQUENCE [LARGE SCALE GENOMIC DNA]</scope>
    <source>
        <strain evidence="7">DSM 24767</strain>
    </source>
</reference>
<sequence length="139" mass="15475">MPFELRDHTADIAVEATGETLEDVFAAVADGLAAASCETMPDDGDGRFSVSVTAERREALLFDYLDELVYLRDVRNELPVEHRVESIDESDGGDWSLEASARGIPLTEITAREIKAVTYSEMRLERVDDGWEAYVVFDV</sequence>
<dbReference type="OrthoDB" id="8831at2157"/>
<dbReference type="InterPro" id="IPR023572">
    <property type="entry name" value="Archease_dom"/>
</dbReference>
<name>A0A1H1G660_NATTX</name>
<evidence type="ECO:0000256" key="1">
    <source>
        <dbReference type="ARBA" id="ARBA00007963"/>
    </source>
</evidence>
<dbReference type="Gene3D" id="3.55.10.10">
    <property type="entry name" value="Archease domain"/>
    <property type="match status" value="1"/>
</dbReference>
<dbReference type="Proteomes" id="UP000198848">
    <property type="component" value="Unassembled WGS sequence"/>
</dbReference>
<evidence type="ECO:0000259" key="5">
    <source>
        <dbReference type="Pfam" id="PF01951"/>
    </source>
</evidence>
<dbReference type="InterPro" id="IPR002804">
    <property type="entry name" value="Archease"/>
</dbReference>
<dbReference type="GO" id="GO:0046872">
    <property type="term" value="F:metal ion binding"/>
    <property type="evidence" value="ECO:0007669"/>
    <property type="project" value="UniProtKB-KW"/>
</dbReference>
<dbReference type="InterPro" id="IPR036820">
    <property type="entry name" value="Archease_dom_sf"/>
</dbReference>
<dbReference type="RefSeq" id="WP_090381654.1">
    <property type="nucleotide sequence ID" value="NZ_FNLC01000002.1"/>
</dbReference>
<feature type="domain" description="Archease" evidence="5">
    <location>
        <begin position="3"/>
        <end position="139"/>
    </location>
</feature>
<evidence type="ECO:0000256" key="4">
    <source>
        <dbReference type="ARBA" id="ARBA00022837"/>
    </source>
</evidence>
<dbReference type="SUPFAM" id="SSF69819">
    <property type="entry name" value="MTH1598-like"/>
    <property type="match status" value="1"/>
</dbReference>
<dbReference type="GO" id="GO:0008033">
    <property type="term" value="P:tRNA processing"/>
    <property type="evidence" value="ECO:0007669"/>
    <property type="project" value="UniProtKB-KW"/>
</dbReference>
<dbReference type="AlphaFoldDB" id="A0A1H1G660"/>
<protein>
    <submittedName>
        <fullName evidence="6">SHS2 domain-containing protein</fullName>
    </submittedName>
</protein>
<evidence type="ECO:0000256" key="3">
    <source>
        <dbReference type="ARBA" id="ARBA00022723"/>
    </source>
</evidence>
<dbReference type="Pfam" id="PF01951">
    <property type="entry name" value="Archease"/>
    <property type="match status" value="1"/>
</dbReference>
<evidence type="ECO:0000256" key="2">
    <source>
        <dbReference type="ARBA" id="ARBA00022694"/>
    </source>
</evidence>
<keyword evidence="4" id="KW-0106">Calcium</keyword>
<accession>A0A1H1G660</accession>
<keyword evidence="7" id="KW-1185">Reference proteome</keyword>
<organism evidence="6 7">
    <name type="scientific">Natronobacterium texcoconense</name>
    <dbReference type="NCBI Taxonomy" id="1095778"/>
    <lineage>
        <taxon>Archaea</taxon>
        <taxon>Methanobacteriati</taxon>
        <taxon>Methanobacteriota</taxon>
        <taxon>Stenosarchaea group</taxon>
        <taxon>Halobacteria</taxon>
        <taxon>Halobacteriales</taxon>
        <taxon>Natrialbaceae</taxon>
        <taxon>Natronobacterium</taxon>
    </lineage>
</organism>
<keyword evidence="3" id="KW-0479">Metal-binding</keyword>
<dbReference type="PANTHER" id="PTHR12682:SF11">
    <property type="entry name" value="PROTEIN ARCHEASE"/>
    <property type="match status" value="1"/>
</dbReference>
<evidence type="ECO:0000313" key="7">
    <source>
        <dbReference type="Proteomes" id="UP000198848"/>
    </source>
</evidence>
<proteinExistence type="inferred from homology"/>
<comment type="similarity">
    <text evidence="1">Belongs to the archease family.</text>
</comment>
<dbReference type="EMBL" id="FNLC01000002">
    <property type="protein sequence ID" value="SDR08398.1"/>
    <property type="molecule type" value="Genomic_DNA"/>
</dbReference>
<keyword evidence="2" id="KW-0819">tRNA processing</keyword>
<dbReference type="PANTHER" id="PTHR12682">
    <property type="entry name" value="ARCHEASE"/>
    <property type="match status" value="1"/>
</dbReference>